<dbReference type="OrthoDB" id="2571980at2"/>
<sequence>MDNMAGDRALARSPFSLSFNWTFVPTVLEEPIVAGYAPVRLPTEGLGLQAIGHIGCIGSVQLARLFHWKRHQIRRMLAEQKLVQHQLKKNKNTIPIFTLGPRGVDLFKMDQPVNSWRHWSIESVLCKLVFFQFCCALQEKQKGFQILPAAWPFTGKVQMGEHIRYVLVLRGTEDVAALKRELRHCSQPIIVLSENLENVFPYNHVLIAAHLLLDQDLREDYKFMRQRAGEWQRS</sequence>
<organism evidence="1 3">
    <name type="scientific">Paenibacillus barcinonensis</name>
    <dbReference type="NCBI Taxonomy" id="198119"/>
    <lineage>
        <taxon>Bacteria</taxon>
        <taxon>Bacillati</taxon>
        <taxon>Bacillota</taxon>
        <taxon>Bacilli</taxon>
        <taxon>Bacillales</taxon>
        <taxon>Paenibacillaceae</taxon>
        <taxon>Paenibacillus</taxon>
    </lineage>
</organism>
<dbReference type="RefSeq" id="WP_110896816.1">
    <property type="nucleotide sequence ID" value="NZ_CP054614.1"/>
</dbReference>
<evidence type="ECO:0000313" key="4">
    <source>
        <dbReference type="Proteomes" id="UP000509327"/>
    </source>
</evidence>
<proteinExistence type="predicted"/>
<reference evidence="2 4" key="2">
    <citation type="submission" date="2020-06" db="EMBL/GenBank/DDBJ databases">
        <title>Complete genome of Paenibacillus barcinonensis KACC11450.</title>
        <authorList>
            <person name="Kim M."/>
            <person name="Park Y.-J."/>
            <person name="Shin J.-H."/>
        </authorList>
    </citation>
    <scope>NUCLEOTIDE SEQUENCE [LARGE SCALE GENOMIC DNA]</scope>
    <source>
        <strain evidence="2 4">KACC11450</strain>
    </source>
</reference>
<dbReference type="EMBL" id="QJSW01000006">
    <property type="protein sequence ID" value="PYE49314.1"/>
    <property type="molecule type" value="Genomic_DNA"/>
</dbReference>
<protein>
    <submittedName>
        <fullName evidence="1">Uncharacterized protein</fullName>
    </submittedName>
</protein>
<accession>A0A2V4VJL9</accession>
<dbReference type="Proteomes" id="UP000509327">
    <property type="component" value="Chromosome"/>
</dbReference>
<reference evidence="1 3" key="1">
    <citation type="submission" date="2018-06" db="EMBL/GenBank/DDBJ databases">
        <title>Genomic Encyclopedia of Type Strains, Phase III (KMG-III): the genomes of soil and plant-associated and newly described type strains.</title>
        <authorList>
            <person name="Whitman W."/>
        </authorList>
    </citation>
    <scope>NUCLEOTIDE SEQUENCE [LARGE SCALE GENOMIC DNA]</scope>
    <source>
        <strain evidence="1 3">CECT 7022</strain>
    </source>
</reference>
<dbReference type="EMBL" id="CP054614">
    <property type="protein sequence ID" value="QKS55529.1"/>
    <property type="molecule type" value="Genomic_DNA"/>
</dbReference>
<dbReference type="Proteomes" id="UP000247790">
    <property type="component" value="Unassembled WGS sequence"/>
</dbReference>
<evidence type="ECO:0000313" key="3">
    <source>
        <dbReference type="Proteomes" id="UP000247790"/>
    </source>
</evidence>
<name>A0A2V4VJL9_PAEBA</name>
<dbReference type="AlphaFoldDB" id="A0A2V4VJL9"/>
<gene>
    <name evidence="1" type="ORF">DFQ00_106300</name>
    <name evidence="2" type="ORF">HUB98_03825</name>
</gene>
<evidence type="ECO:0000313" key="1">
    <source>
        <dbReference type="EMBL" id="PYE49314.1"/>
    </source>
</evidence>
<keyword evidence="4" id="KW-1185">Reference proteome</keyword>
<evidence type="ECO:0000313" key="2">
    <source>
        <dbReference type="EMBL" id="QKS55529.1"/>
    </source>
</evidence>